<dbReference type="Proteomes" id="UP000198926">
    <property type="component" value="Unassembled WGS sequence"/>
</dbReference>
<keyword evidence="1" id="KW-0732">Signal</keyword>
<dbReference type="OrthoDB" id="7868487at2"/>
<feature type="domain" description="DUF7282" evidence="2">
    <location>
        <begin position="29"/>
        <end position="99"/>
    </location>
</feature>
<dbReference type="Pfam" id="PF23951">
    <property type="entry name" value="DUF7282"/>
    <property type="match status" value="1"/>
</dbReference>
<gene>
    <name evidence="3" type="ORF">SAMN05444714_2799</name>
</gene>
<protein>
    <recommendedName>
        <fullName evidence="2">DUF7282 domain-containing protein</fullName>
    </recommendedName>
</protein>
<dbReference type="InterPro" id="IPR055706">
    <property type="entry name" value="Slg1/2_DUF7282"/>
</dbReference>
<evidence type="ECO:0000256" key="1">
    <source>
        <dbReference type="SAM" id="SignalP"/>
    </source>
</evidence>
<keyword evidence="4" id="KW-1185">Reference proteome</keyword>
<dbReference type="AlphaFoldDB" id="A0A1I6N034"/>
<reference evidence="3 4" key="1">
    <citation type="submission" date="2016-10" db="EMBL/GenBank/DDBJ databases">
        <authorList>
            <person name="de Groot N.N."/>
        </authorList>
    </citation>
    <scope>NUCLEOTIDE SEQUENCE [LARGE SCALE GENOMIC DNA]</scope>
    <source>
        <strain evidence="3 4">DSM 29433</strain>
    </source>
</reference>
<dbReference type="RefSeq" id="WP_090209790.1">
    <property type="nucleotide sequence ID" value="NZ_FOZM01000003.1"/>
</dbReference>
<organism evidence="3 4">
    <name type="scientific">Yoonia litorea</name>
    <dbReference type="NCBI Taxonomy" id="1123755"/>
    <lineage>
        <taxon>Bacteria</taxon>
        <taxon>Pseudomonadati</taxon>
        <taxon>Pseudomonadota</taxon>
        <taxon>Alphaproteobacteria</taxon>
        <taxon>Rhodobacterales</taxon>
        <taxon>Paracoccaceae</taxon>
        <taxon>Yoonia</taxon>
    </lineage>
</organism>
<feature type="chain" id="PRO_5011584600" description="DUF7282 domain-containing protein" evidence="1">
    <location>
        <begin position="22"/>
        <end position="117"/>
    </location>
</feature>
<evidence type="ECO:0000259" key="2">
    <source>
        <dbReference type="Pfam" id="PF23951"/>
    </source>
</evidence>
<sequence length="117" mass="12299">MFNFMKTTALVAALGTGTTAAADAWFGSQSQVQDDSSIVLDLIRTDEAGIVAVYDFTGGEFGEMLGMAELTAGANDDVIVPLELNNAQTVAAVIYKGDLTDPTMAANWIELDLSDDS</sequence>
<evidence type="ECO:0000313" key="4">
    <source>
        <dbReference type="Proteomes" id="UP000198926"/>
    </source>
</evidence>
<evidence type="ECO:0000313" key="3">
    <source>
        <dbReference type="EMBL" id="SFS21322.1"/>
    </source>
</evidence>
<dbReference type="STRING" id="1123755.SAMN05444714_2799"/>
<dbReference type="EMBL" id="FOZM01000003">
    <property type="protein sequence ID" value="SFS21322.1"/>
    <property type="molecule type" value="Genomic_DNA"/>
</dbReference>
<feature type="signal peptide" evidence="1">
    <location>
        <begin position="1"/>
        <end position="21"/>
    </location>
</feature>
<accession>A0A1I6N034</accession>
<name>A0A1I6N034_9RHOB</name>
<proteinExistence type="predicted"/>